<accession>A0A183DJG6</accession>
<evidence type="ECO:0000313" key="1">
    <source>
        <dbReference type="WBParaSite" id="GPUH_0000886701-mRNA-1"/>
    </source>
</evidence>
<dbReference type="AlphaFoldDB" id="A0A183DJG6"/>
<protein>
    <submittedName>
        <fullName evidence="1">Cation transporter</fullName>
    </submittedName>
</protein>
<reference evidence="1" key="1">
    <citation type="submission" date="2016-06" db="UniProtKB">
        <authorList>
            <consortium name="WormBaseParasite"/>
        </authorList>
    </citation>
    <scope>IDENTIFICATION</scope>
</reference>
<dbReference type="Gene3D" id="3.40.1690.20">
    <property type="match status" value="1"/>
</dbReference>
<proteinExistence type="predicted"/>
<dbReference type="WBParaSite" id="GPUH_0000886701-mRNA-1">
    <property type="protein sequence ID" value="GPUH_0000886701-mRNA-1"/>
    <property type="gene ID" value="GPUH_0000886701"/>
</dbReference>
<organism evidence="1">
    <name type="scientific">Gongylonema pulchrum</name>
    <dbReference type="NCBI Taxonomy" id="637853"/>
    <lineage>
        <taxon>Eukaryota</taxon>
        <taxon>Metazoa</taxon>
        <taxon>Ecdysozoa</taxon>
        <taxon>Nematoda</taxon>
        <taxon>Chromadorea</taxon>
        <taxon>Rhabditida</taxon>
        <taxon>Spirurina</taxon>
        <taxon>Spiruromorpha</taxon>
        <taxon>Spiruroidea</taxon>
        <taxon>Gongylonematidae</taxon>
        <taxon>Gongylonema</taxon>
    </lineage>
</organism>
<sequence length="61" mass="6833">LIVHRTWVEVKVRNDASVGITPYFYIGSVETFERSLATAQEHLGIGPENQVTVIYNPVDTT</sequence>
<name>A0A183DJG6_9BILA</name>